<gene>
    <name evidence="3" type="ORF">DI628_06350</name>
</gene>
<comment type="caution">
    <text evidence="3">The sequence shown here is derived from an EMBL/GenBank/DDBJ whole genome shotgun (WGS) entry which is preliminary data.</text>
</comment>
<evidence type="ECO:0000256" key="1">
    <source>
        <dbReference type="SAM" id="Coils"/>
    </source>
</evidence>
<name>A0A6N4RBT0_BLAVI</name>
<sequence>MHVSIHTGRNKQPKRTRKTLRPAAANSGQKKLPHYVQAELQKDAEKAERLLQQKELESRNYNFEAEVAELATLKFSKHTPLTAATEAHQRLNKAIDFFNDNAIGYQHLAADIKRMKCLRAKYKLRLEASSAPQGQLDEAA</sequence>
<reference evidence="3 4" key="1">
    <citation type="journal article" date="2017" name="Nat. Commun.">
        <title>In situ click chemistry generation of cyclooxygenase-2 inhibitors.</title>
        <authorList>
            <person name="Bhardwaj A."/>
            <person name="Kaur J."/>
            <person name="Wuest M."/>
            <person name="Wuest F."/>
        </authorList>
    </citation>
    <scope>NUCLEOTIDE SEQUENCE [LARGE SCALE GENOMIC DNA]</scope>
    <source>
        <strain evidence="3">S2_018_000_R2_106</strain>
    </source>
</reference>
<evidence type="ECO:0000313" key="4">
    <source>
        <dbReference type="Proteomes" id="UP000320948"/>
    </source>
</evidence>
<protein>
    <submittedName>
        <fullName evidence="3">Uncharacterized protein</fullName>
    </submittedName>
</protein>
<evidence type="ECO:0000256" key="2">
    <source>
        <dbReference type="SAM" id="MobiDB-lite"/>
    </source>
</evidence>
<keyword evidence="1" id="KW-0175">Coiled coil</keyword>
<accession>A0A6N4RBT0</accession>
<dbReference type="EMBL" id="VAFM01000002">
    <property type="protein sequence ID" value="TKW60520.1"/>
    <property type="molecule type" value="Genomic_DNA"/>
</dbReference>
<dbReference type="Proteomes" id="UP000320948">
    <property type="component" value="Unassembled WGS sequence"/>
</dbReference>
<feature type="region of interest" description="Disordered" evidence="2">
    <location>
        <begin position="1"/>
        <end position="32"/>
    </location>
</feature>
<proteinExistence type="predicted"/>
<evidence type="ECO:0000313" key="3">
    <source>
        <dbReference type="EMBL" id="TKW60520.1"/>
    </source>
</evidence>
<organism evidence="3 4">
    <name type="scientific">Blastochloris viridis</name>
    <name type="common">Rhodopseudomonas viridis</name>
    <dbReference type="NCBI Taxonomy" id="1079"/>
    <lineage>
        <taxon>Bacteria</taxon>
        <taxon>Pseudomonadati</taxon>
        <taxon>Pseudomonadota</taxon>
        <taxon>Alphaproteobacteria</taxon>
        <taxon>Hyphomicrobiales</taxon>
        <taxon>Blastochloridaceae</taxon>
        <taxon>Blastochloris</taxon>
    </lineage>
</organism>
<feature type="compositionally biased region" description="Basic residues" evidence="2">
    <location>
        <begin position="8"/>
        <end position="20"/>
    </location>
</feature>
<feature type="coiled-coil region" evidence="1">
    <location>
        <begin position="37"/>
        <end position="64"/>
    </location>
</feature>
<dbReference type="AlphaFoldDB" id="A0A6N4RBT0"/>